<gene>
    <name evidence="2" type="ORF">KDN34_16745</name>
</gene>
<dbReference type="Proteomes" id="UP000679575">
    <property type="component" value="Chromosome"/>
</dbReference>
<dbReference type="Gene3D" id="2.160.20.120">
    <property type="match status" value="1"/>
</dbReference>
<keyword evidence="3" id="KW-1185">Reference proteome</keyword>
<evidence type="ECO:0000259" key="1">
    <source>
        <dbReference type="Pfam" id="PF13349"/>
    </source>
</evidence>
<protein>
    <submittedName>
        <fullName evidence="2">DUF4097 family beta strand repeat protein</fullName>
    </submittedName>
</protein>
<sequence length="253" mass="26597">MFIRSTLLAIACMLPLTGCVFYVNGAPSEPLNFGHRTLQLNATDIQQLKADTGAGDLVIVGVAGQQQITVDADVYEYPDNPAKLTLEQHGTQAVLVAKFDSHFSINRNSPHINLRVTVPAAIALDITDGSGQLEIRDMTADVTVVDGSGDLTIRGGHNLDIEDGSGSVLLANISGKIRLDDGSGDINIRNVAGDIRIDDGSGGMTVKNVQGTVTIDDGSGDIDVRHTLGLNIESAGSGDVHFDDINGPVKLNK</sequence>
<name>A0ABX7YTG7_9GAMM</name>
<evidence type="ECO:0000313" key="2">
    <source>
        <dbReference type="EMBL" id="QUN05798.1"/>
    </source>
</evidence>
<evidence type="ECO:0000313" key="3">
    <source>
        <dbReference type="Proteomes" id="UP000679575"/>
    </source>
</evidence>
<proteinExistence type="predicted"/>
<dbReference type="Pfam" id="PF13349">
    <property type="entry name" value="DUF4097"/>
    <property type="match status" value="1"/>
</dbReference>
<organism evidence="2 3">
    <name type="scientific">Shewanella yunxiaonensis</name>
    <dbReference type="NCBI Taxonomy" id="2829809"/>
    <lineage>
        <taxon>Bacteria</taxon>
        <taxon>Pseudomonadati</taxon>
        <taxon>Pseudomonadota</taxon>
        <taxon>Gammaproteobacteria</taxon>
        <taxon>Alteromonadales</taxon>
        <taxon>Shewanellaceae</taxon>
        <taxon>Shewanella</taxon>
    </lineage>
</organism>
<accession>A0ABX7YTG7</accession>
<reference evidence="2 3" key="1">
    <citation type="submission" date="2021-04" db="EMBL/GenBank/DDBJ databases">
        <title>Novel species identification of genus Shewanella.</title>
        <authorList>
            <person name="Liu G."/>
        </authorList>
    </citation>
    <scope>NUCLEOTIDE SEQUENCE [LARGE SCALE GENOMIC DNA]</scope>
    <source>
        <strain evidence="2 3">FJAT-54481</strain>
    </source>
</reference>
<feature type="domain" description="DUF4097" evidence="1">
    <location>
        <begin position="79"/>
        <end position="243"/>
    </location>
</feature>
<dbReference type="InterPro" id="IPR025164">
    <property type="entry name" value="Toastrack_DUF4097"/>
</dbReference>
<dbReference type="EMBL" id="CP073587">
    <property type="protein sequence ID" value="QUN05798.1"/>
    <property type="molecule type" value="Genomic_DNA"/>
</dbReference>
<dbReference type="RefSeq" id="WP_212594824.1">
    <property type="nucleotide sequence ID" value="NZ_CP073587.1"/>
</dbReference>